<reference evidence="1" key="1">
    <citation type="submission" date="2014-03" db="EMBL/GenBank/DDBJ databases">
        <authorList>
            <person name="Genoscope - CEA"/>
        </authorList>
    </citation>
    <scope>NUCLEOTIDE SEQUENCE [LARGE SCALE GENOMIC DNA]</scope>
    <source>
        <strain evidence="1">CF27</strain>
    </source>
</reference>
<protein>
    <submittedName>
        <fullName evidence="1">Uncharacterized protein</fullName>
    </submittedName>
</protein>
<proteinExistence type="predicted"/>
<dbReference type="EMBL" id="LT841305">
    <property type="protein sequence ID" value="SMH66354.1"/>
    <property type="molecule type" value="Genomic_DNA"/>
</dbReference>
<reference evidence="2 3" key="3">
    <citation type="submission" date="2017-03" db="EMBL/GenBank/DDBJ databases">
        <authorList>
            <person name="Regsiter A."/>
            <person name="William W."/>
        </authorList>
    </citation>
    <scope>NUCLEOTIDE SEQUENCE [LARGE SCALE GENOMIC DNA]</scope>
    <source>
        <strain evidence="2">PRJEB5721</strain>
    </source>
</reference>
<evidence type="ECO:0000313" key="2">
    <source>
        <dbReference type="EMBL" id="SMH66354.1"/>
    </source>
</evidence>
<gene>
    <name evidence="1" type="ORF">AFERRI_30066</name>
    <name evidence="2" type="ORF">AFERRI_30084</name>
</gene>
<dbReference type="AlphaFoldDB" id="A0A060ULS7"/>
<accession>A0A060ULS7</accession>
<dbReference type="EMBL" id="CCCS020000023">
    <property type="protein sequence ID" value="CDQ09420.1"/>
    <property type="molecule type" value="Genomic_DNA"/>
</dbReference>
<keyword evidence="3" id="KW-1185">Reference proteome</keyword>
<reference evidence="1" key="2">
    <citation type="submission" date="2014-07" db="EMBL/GenBank/DDBJ databases">
        <title>Initial genome analysis of the psychrotolerant acidophile Acidithiobacillus ferrivorans CF27: insights into iron and sulfur oxidation pathways and into biofilm formation.</title>
        <authorList>
            <person name="Talla E."/>
            <person name="Hedrich S."/>
            <person name="Mangenot S."/>
            <person name="Ji B."/>
            <person name="Johnson D.B."/>
            <person name="Barbe V."/>
            <person name="Bonnefoy V."/>
        </authorList>
    </citation>
    <scope>NUCLEOTIDE SEQUENCE [LARGE SCALE GENOMIC DNA]</scope>
    <source>
        <strain evidence="1">CF27</strain>
    </source>
</reference>
<evidence type="ECO:0000313" key="1">
    <source>
        <dbReference type="EMBL" id="CDQ09420.1"/>
    </source>
</evidence>
<name>A0A060ULS7_9PROT</name>
<sequence>MWSIHWTLKIVVGTNKNNCLHVEA</sequence>
<dbReference type="Proteomes" id="UP000193925">
    <property type="component" value="Chromosome AFERRI"/>
</dbReference>
<organism evidence="1">
    <name type="scientific">Acidithiobacillus ferrivorans</name>
    <dbReference type="NCBI Taxonomy" id="160808"/>
    <lineage>
        <taxon>Bacteria</taxon>
        <taxon>Pseudomonadati</taxon>
        <taxon>Pseudomonadota</taxon>
        <taxon>Acidithiobacillia</taxon>
        <taxon>Acidithiobacillales</taxon>
        <taxon>Acidithiobacillaceae</taxon>
        <taxon>Acidithiobacillus</taxon>
    </lineage>
</organism>
<evidence type="ECO:0000313" key="3">
    <source>
        <dbReference type="Proteomes" id="UP000193925"/>
    </source>
</evidence>